<accession>I7J4W3</accession>
<gene>
    <name evidence="2" type="ORF">CAAU_1052</name>
</gene>
<evidence type="ECO:0000313" key="3">
    <source>
        <dbReference type="Proteomes" id="UP000007652"/>
    </source>
</evidence>
<keyword evidence="1" id="KW-0472">Membrane</keyword>
<proteinExistence type="predicted"/>
<comment type="caution">
    <text evidence="2">The sequence shown here is derived from an EMBL/GenBank/DDBJ whole genome shotgun (WGS) entry which is preliminary data.</text>
</comment>
<organism evidence="2 3">
    <name type="scientific">Caloramator australicus RC3</name>
    <dbReference type="NCBI Taxonomy" id="857293"/>
    <lineage>
        <taxon>Bacteria</taxon>
        <taxon>Bacillati</taxon>
        <taxon>Bacillota</taxon>
        <taxon>Clostridia</taxon>
        <taxon>Eubacteriales</taxon>
        <taxon>Clostridiaceae</taxon>
        <taxon>Caloramator</taxon>
    </lineage>
</organism>
<keyword evidence="1" id="KW-1133">Transmembrane helix</keyword>
<dbReference type="EMBL" id="CAKP01000063">
    <property type="protein sequence ID" value="CCJ33136.1"/>
    <property type="molecule type" value="Genomic_DNA"/>
</dbReference>
<keyword evidence="3" id="KW-1185">Reference proteome</keyword>
<evidence type="ECO:0000256" key="1">
    <source>
        <dbReference type="SAM" id="Phobius"/>
    </source>
</evidence>
<keyword evidence="1" id="KW-0812">Transmembrane</keyword>
<reference evidence="2 3" key="1">
    <citation type="journal article" date="2011" name="J. Bacteriol.">
        <title>Draft genome sequence of Caloramator australicus strain RC3T, a thermoanaerobe from the Great Artesian Basin of Australia.</title>
        <authorList>
            <person name="Ogg C.D."/>
            <person name="Patel B.K.C."/>
        </authorList>
    </citation>
    <scope>NUCLEOTIDE SEQUENCE [LARGE SCALE GENOMIC DNA]</scope>
    <source>
        <strain evidence="2 3">RC3</strain>
    </source>
</reference>
<feature type="transmembrane region" description="Helical" evidence="1">
    <location>
        <begin position="97"/>
        <end position="115"/>
    </location>
</feature>
<protein>
    <submittedName>
        <fullName evidence="2">Uncharacterized protein</fullName>
    </submittedName>
</protein>
<sequence length="134" mass="15260">MSCHCVVNLYCHILHLPSNNLIYKNPLHHRDEGDSAVPLYLGKASLRIITVLPSLPTLFGRKAPGRTLQKIPCHCFQPKAAALFKVSLPTPSHHSNLYIILWVIKKFSTLLYILYYKNSNMKHKFPCFKGISDC</sequence>
<evidence type="ECO:0000313" key="2">
    <source>
        <dbReference type="EMBL" id="CCJ33136.1"/>
    </source>
</evidence>
<dbReference type="AlphaFoldDB" id="I7J4W3"/>
<dbReference type="Proteomes" id="UP000007652">
    <property type="component" value="Unassembled WGS sequence"/>
</dbReference>
<name>I7J4W3_9CLOT</name>